<evidence type="ECO:0000256" key="1">
    <source>
        <dbReference type="SAM" id="MobiDB-lite"/>
    </source>
</evidence>
<dbReference type="Proteomes" id="UP000838878">
    <property type="component" value="Chromosome 4"/>
</dbReference>
<dbReference type="AlphaFoldDB" id="A0A8J9YE73"/>
<sequence>MELRTVRVRPPSEREPHRTDMKQFHAQRRLEENNLKCMLLLLNGNKKCNMIALRNKDQRDHRSVWSIGLSKRVRGRGHDRLAGGGACPRRISLNAAPVSRSQANLPKCRQMHARRGLHAVTDFVPDMFKSLSRCLINFLYKTRVSFWTTFLITLVKHWL</sequence>
<protein>
    <submittedName>
        <fullName evidence="2">Uncharacterized protein</fullName>
    </submittedName>
</protein>
<proteinExistence type="predicted"/>
<accession>A0A8J9YE73</accession>
<feature type="non-terminal residue" evidence="2">
    <location>
        <position position="159"/>
    </location>
</feature>
<organism evidence="2 3">
    <name type="scientific">Brenthis ino</name>
    <name type="common">lesser marbled fritillary</name>
    <dbReference type="NCBI Taxonomy" id="405034"/>
    <lineage>
        <taxon>Eukaryota</taxon>
        <taxon>Metazoa</taxon>
        <taxon>Ecdysozoa</taxon>
        <taxon>Arthropoda</taxon>
        <taxon>Hexapoda</taxon>
        <taxon>Insecta</taxon>
        <taxon>Pterygota</taxon>
        <taxon>Neoptera</taxon>
        <taxon>Endopterygota</taxon>
        <taxon>Lepidoptera</taxon>
        <taxon>Glossata</taxon>
        <taxon>Ditrysia</taxon>
        <taxon>Papilionoidea</taxon>
        <taxon>Nymphalidae</taxon>
        <taxon>Heliconiinae</taxon>
        <taxon>Argynnini</taxon>
        <taxon>Brenthis</taxon>
    </lineage>
</organism>
<reference evidence="2" key="1">
    <citation type="submission" date="2021-12" db="EMBL/GenBank/DDBJ databases">
        <authorList>
            <person name="Martin H S."/>
        </authorList>
    </citation>
    <scope>NUCLEOTIDE SEQUENCE</scope>
</reference>
<dbReference type="EMBL" id="OV170224">
    <property type="protein sequence ID" value="CAH0724451.1"/>
    <property type="molecule type" value="Genomic_DNA"/>
</dbReference>
<evidence type="ECO:0000313" key="2">
    <source>
        <dbReference type="EMBL" id="CAH0724451.1"/>
    </source>
</evidence>
<evidence type="ECO:0000313" key="3">
    <source>
        <dbReference type="Proteomes" id="UP000838878"/>
    </source>
</evidence>
<feature type="region of interest" description="Disordered" evidence="1">
    <location>
        <begin position="1"/>
        <end position="21"/>
    </location>
</feature>
<keyword evidence="3" id="KW-1185">Reference proteome</keyword>
<name>A0A8J9YE73_9NEOP</name>
<gene>
    <name evidence="2" type="ORF">BINO364_LOCUS10159</name>
</gene>